<protein>
    <submittedName>
        <fullName evidence="2">Secreted protein</fullName>
    </submittedName>
</protein>
<feature type="transmembrane region" description="Helical" evidence="1">
    <location>
        <begin position="37"/>
        <end position="60"/>
    </location>
</feature>
<dbReference type="WBParaSite" id="HPLM_0001225601-mRNA-1">
    <property type="protein sequence ID" value="HPLM_0001225601-mRNA-1"/>
    <property type="gene ID" value="HPLM_0001225601"/>
</dbReference>
<reference evidence="2" key="1">
    <citation type="submission" date="2017-02" db="UniProtKB">
        <authorList>
            <consortium name="WormBaseParasite"/>
        </authorList>
    </citation>
    <scope>IDENTIFICATION</scope>
</reference>
<dbReference type="AlphaFoldDB" id="A0A0N4WM42"/>
<sequence length="103" mass="11316">LGTSWKMEPVGRRRTGGQYIDRNPLSRCPSLVRTSHMYLPAAVAGTLPICSFALLSLIFASNTFPSLRRVNSPYSIGTFSPSFSAAHLNVVFQYSSRKCPSCD</sequence>
<evidence type="ECO:0000256" key="1">
    <source>
        <dbReference type="SAM" id="Phobius"/>
    </source>
</evidence>
<keyword evidence="1" id="KW-0812">Transmembrane</keyword>
<evidence type="ECO:0000313" key="2">
    <source>
        <dbReference type="WBParaSite" id="HPLM_0001225601-mRNA-1"/>
    </source>
</evidence>
<keyword evidence="1" id="KW-1133">Transmembrane helix</keyword>
<keyword evidence="1" id="KW-0472">Membrane</keyword>
<name>A0A0N4WM42_HAEPC</name>
<organism evidence="2">
    <name type="scientific">Haemonchus placei</name>
    <name type="common">Barber's pole worm</name>
    <dbReference type="NCBI Taxonomy" id="6290"/>
    <lineage>
        <taxon>Eukaryota</taxon>
        <taxon>Metazoa</taxon>
        <taxon>Ecdysozoa</taxon>
        <taxon>Nematoda</taxon>
        <taxon>Chromadorea</taxon>
        <taxon>Rhabditida</taxon>
        <taxon>Rhabditina</taxon>
        <taxon>Rhabditomorpha</taxon>
        <taxon>Strongyloidea</taxon>
        <taxon>Trichostrongylidae</taxon>
        <taxon>Haemonchus</taxon>
    </lineage>
</organism>
<accession>A0A0N4WM42</accession>
<proteinExistence type="predicted"/>